<name>A0A9P4IHK3_9PEZI</name>
<dbReference type="InterPro" id="IPR036386">
    <property type="entry name" value="HscB_C_sf"/>
</dbReference>
<evidence type="ECO:0000256" key="2">
    <source>
        <dbReference type="ARBA" id="ARBA00023186"/>
    </source>
</evidence>
<feature type="compositionally biased region" description="Polar residues" evidence="3">
    <location>
        <begin position="74"/>
        <end position="85"/>
    </location>
</feature>
<evidence type="ECO:0000313" key="5">
    <source>
        <dbReference type="EMBL" id="KAF2099420.1"/>
    </source>
</evidence>
<accession>A0A9P4IHK3</accession>
<dbReference type="GO" id="GO:0001671">
    <property type="term" value="F:ATPase activator activity"/>
    <property type="evidence" value="ECO:0007669"/>
    <property type="project" value="InterPro"/>
</dbReference>
<dbReference type="GO" id="GO:0005739">
    <property type="term" value="C:mitochondrion"/>
    <property type="evidence" value="ECO:0007669"/>
    <property type="project" value="TreeGrafter"/>
</dbReference>
<dbReference type="InterPro" id="IPR009073">
    <property type="entry name" value="HscB_oligo_C"/>
</dbReference>
<gene>
    <name evidence="5" type="ORF">NA57DRAFT_74920</name>
</gene>
<protein>
    <submittedName>
        <fullName evidence="5">Co-chaperone Hsc20</fullName>
    </submittedName>
</protein>
<sequence length="267" mass="29802">MRAASPSTLRYLRNALAHDIQGARPATRPRTHPQVYITKPLCSARRELWHSSRQPTRAYSSSASASESTKPDEPSNSSPLPTQAPKTHYDLFPSTIPSGPPPSGPFHVDPRTLRREFLQLQARAHPDLHPEPLKARAQATSALINEAYKTLQDPLRRAQYLLALRGIETDKDEAAKLGGDAGGDSELLMTVMEVNEAMEEADSEDVIHELKGENDVRIEESVGVLEQAFKEDDMETARREAVRLRYWVNIKEGLDAWERGKGTILVH</sequence>
<dbReference type="PROSITE" id="PS50076">
    <property type="entry name" value="DNAJ_2"/>
    <property type="match status" value="1"/>
</dbReference>
<dbReference type="GO" id="GO:0051087">
    <property type="term" value="F:protein-folding chaperone binding"/>
    <property type="evidence" value="ECO:0007669"/>
    <property type="project" value="InterPro"/>
</dbReference>
<dbReference type="GO" id="GO:0044571">
    <property type="term" value="P:[2Fe-2S] cluster assembly"/>
    <property type="evidence" value="ECO:0007669"/>
    <property type="project" value="InterPro"/>
</dbReference>
<proteinExistence type="inferred from homology"/>
<dbReference type="AlphaFoldDB" id="A0A9P4IHK3"/>
<dbReference type="GO" id="GO:0051259">
    <property type="term" value="P:protein complex oligomerization"/>
    <property type="evidence" value="ECO:0007669"/>
    <property type="project" value="InterPro"/>
</dbReference>
<comment type="caution">
    <text evidence="5">The sequence shown here is derived from an EMBL/GenBank/DDBJ whole genome shotgun (WGS) entry which is preliminary data.</text>
</comment>
<dbReference type="SMART" id="SM00271">
    <property type="entry name" value="DnaJ"/>
    <property type="match status" value="1"/>
</dbReference>
<dbReference type="NCBIfam" id="TIGR00714">
    <property type="entry name" value="hscB"/>
    <property type="match status" value="1"/>
</dbReference>
<dbReference type="OrthoDB" id="448954at2759"/>
<dbReference type="SUPFAM" id="SSF46565">
    <property type="entry name" value="Chaperone J-domain"/>
    <property type="match status" value="1"/>
</dbReference>
<dbReference type="InterPro" id="IPR036869">
    <property type="entry name" value="J_dom_sf"/>
</dbReference>
<feature type="compositionally biased region" description="Low complexity" evidence="3">
    <location>
        <begin position="58"/>
        <end position="68"/>
    </location>
</feature>
<keyword evidence="2" id="KW-0143">Chaperone</keyword>
<dbReference type="Pfam" id="PF07743">
    <property type="entry name" value="HSCB_C"/>
    <property type="match status" value="1"/>
</dbReference>
<feature type="region of interest" description="Disordered" evidence="3">
    <location>
        <begin position="49"/>
        <end position="109"/>
    </location>
</feature>
<evidence type="ECO:0000256" key="1">
    <source>
        <dbReference type="ARBA" id="ARBA00010476"/>
    </source>
</evidence>
<comment type="similarity">
    <text evidence="1">Belongs to the HscB family.</text>
</comment>
<dbReference type="Gene3D" id="1.10.287.110">
    <property type="entry name" value="DnaJ domain"/>
    <property type="match status" value="1"/>
</dbReference>
<dbReference type="Gene3D" id="1.20.1280.20">
    <property type="entry name" value="HscB, C-terminal domain"/>
    <property type="match status" value="1"/>
</dbReference>
<keyword evidence="6" id="KW-1185">Reference proteome</keyword>
<dbReference type="InterPro" id="IPR004640">
    <property type="entry name" value="HscB"/>
</dbReference>
<dbReference type="InterPro" id="IPR001623">
    <property type="entry name" value="DnaJ_domain"/>
</dbReference>
<dbReference type="Proteomes" id="UP000799772">
    <property type="component" value="Unassembled WGS sequence"/>
</dbReference>
<organism evidence="5 6">
    <name type="scientific">Rhizodiscina lignyota</name>
    <dbReference type="NCBI Taxonomy" id="1504668"/>
    <lineage>
        <taxon>Eukaryota</taxon>
        <taxon>Fungi</taxon>
        <taxon>Dikarya</taxon>
        <taxon>Ascomycota</taxon>
        <taxon>Pezizomycotina</taxon>
        <taxon>Dothideomycetes</taxon>
        <taxon>Pleosporomycetidae</taxon>
        <taxon>Aulographales</taxon>
        <taxon>Rhizodiscinaceae</taxon>
        <taxon>Rhizodiscina</taxon>
    </lineage>
</organism>
<dbReference type="PANTHER" id="PTHR14021">
    <property type="entry name" value="IRON-SULFUR CLUSTER CO-CHAPERONE PROTEIN HSCB"/>
    <property type="match status" value="1"/>
</dbReference>
<dbReference type="PANTHER" id="PTHR14021:SF15">
    <property type="entry name" value="IRON-SULFUR CLUSTER CO-CHAPERONE PROTEIN HSCB"/>
    <property type="match status" value="1"/>
</dbReference>
<evidence type="ECO:0000313" key="6">
    <source>
        <dbReference type="Proteomes" id="UP000799772"/>
    </source>
</evidence>
<reference evidence="5" key="1">
    <citation type="journal article" date="2020" name="Stud. Mycol.">
        <title>101 Dothideomycetes genomes: a test case for predicting lifestyles and emergence of pathogens.</title>
        <authorList>
            <person name="Haridas S."/>
            <person name="Albert R."/>
            <person name="Binder M."/>
            <person name="Bloem J."/>
            <person name="Labutti K."/>
            <person name="Salamov A."/>
            <person name="Andreopoulos B."/>
            <person name="Baker S."/>
            <person name="Barry K."/>
            <person name="Bills G."/>
            <person name="Bluhm B."/>
            <person name="Cannon C."/>
            <person name="Castanera R."/>
            <person name="Culley D."/>
            <person name="Daum C."/>
            <person name="Ezra D."/>
            <person name="Gonzalez J."/>
            <person name="Henrissat B."/>
            <person name="Kuo A."/>
            <person name="Liang C."/>
            <person name="Lipzen A."/>
            <person name="Lutzoni F."/>
            <person name="Magnuson J."/>
            <person name="Mondo S."/>
            <person name="Nolan M."/>
            <person name="Ohm R."/>
            <person name="Pangilinan J."/>
            <person name="Park H.-J."/>
            <person name="Ramirez L."/>
            <person name="Alfaro M."/>
            <person name="Sun H."/>
            <person name="Tritt A."/>
            <person name="Yoshinaga Y."/>
            <person name="Zwiers L.-H."/>
            <person name="Turgeon B."/>
            <person name="Goodwin S."/>
            <person name="Spatafora J."/>
            <person name="Crous P."/>
            <person name="Grigoriev I."/>
        </authorList>
    </citation>
    <scope>NUCLEOTIDE SEQUENCE</scope>
    <source>
        <strain evidence="5">CBS 133067</strain>
    </source>
</reference>
<feature type="domain" description="J" evidence="4">
    <location>
        <begin position="87"/>
        <end position="164"/>
    </location>
</feature>
<dbReference type="CDD" id="cd06257">
    <property type="entry name" value="DnaJ"/>
    <property type="match status" value="1"/>
</dbReference>
<dbReference type="EMBL" id="ML978125">
    <property type="protein sequence ID" value="KAF2099420.1"/>
    <property type="molecule type" value="Genomic_DNA"/>
</dbReference>
<dbReference type="SUPFAM" id="SSF47144">
    <property type="entry name" value="HSC20 (HSCB), C-terminal oligomerisation domain"/>
    <property type="match status" value="1"/>
</dbReference>
<evidence type="ECO:0000256" key="3">
    <source>
        <dbReference type="SAM" id="MobiDB-lite"/>
    </source>
</evidence>
<evidence type="ECO:0000259" key="4">
    <source>
        <dbReference type="PROSITE" id="PS50076"/>
    </source>
</evidence>